<organism evidence="2 3">
    <name type="scientific">Haloferax larsenii</name>
    <dbReference type="NCBI Taxonomy" id="302484"/>
    <lineage>
        <taxon>Archaea</taxon>
        <taxon>Methanobacteriati</taxon>
        <taxon>Methanobacteriota</taxon>
        <taxon>Stenosarchaea group</taxon>
        <taxon>Halobacteria</taxon>
        <taxon>Halobacteriales</taxon>
        <taxon>Haloferacaceae</taxon>
        <taxon>Haloferax</taxon>
    </lineage>
</organism>
<gene>
    <name evidence="2" type="ORF">SAMN04488691_103194</name>
</gene>
<sequence>MTAQPARGFNHGDQTQMGANNHPTVTPANHRLTERQVAERIGREYHETEYDGEVPAEVEEAAKLLKKMNDYLYDAIFAYGVEVIFTSDDPYGSYEEMVADIEANDRLFVFNGGTHPDHISKVDNLKNRAVHDFWGHYKNDVDFTFWGEFQKWHHMKRWYPEPVHRLTLQEVVGQTGLCWYLEGGFSSPDFKQKSFLAPTEWADLCYRHFPGKLPL</sequence>
<evidence type="ECO:0000313" key="3">
    <source>
        <dbReference type="Proteomes" id="UP000183894"/>
    </source>
</evidence>
<evidence type="ECO:0000313" key="2">
    <source>
        <dbReference type="EMBL" id="SEL18610.1"/>
    </source>
</evidence>
<name>A0A1H7N531_HALLR</name>
<dbReference type="AlphaFoldDB" id="A0A1H7N531"/>
<feature type="region of interest" description="Disordered" evidence="1">
    <location>
        <begin position="1"/>
        <end position="27"/>
    </location>
</feature>
<dbReference type="Proteomes" id="UP000183894">
    <property type="component" value="Unassembled WGS sequence"/>
</dbReference>
<evidence type="ECO:0000256" key="1">
    <source>
        <dbReference type="SAM" id="MobiDB-lite"/>
    </source>
</evidence>
<accession>A0A1H7N531</accession>
<protein>
    <submittedName>
        <fullName evidence="2">Uncharacterized protein</fullName>
    </submittedName>
</protein>
<proteinExistence type="predicted"/>
<reference evidence="2 3" key="1">
    <citation type="submission" date="2016-10" db="EMBL/GenBank/DDBJ databases">
        <authorList>
            <person name="de Groot N.N."/>
        </authorList>
    </citation>
    <scope>NUCLEOTIDE SEQUENCE [LARGE SCALE GENOMIC DNA]</scope>
    <source>
        <strain evidence="2 3">CDM_5</strain>
    </source>
</reference>
<dbReference type="EMBL" id="FOAD01000003">
    <property type="protein sequence ID" value="SEL18610.1"/>
    <property type="molecule type" value="Genomic_DNA"/>
</dbReference>
<feature type="compositionally biased region" description="Polar residues" evidence="1">
    <location>
        <begin position="12"/>
        <end position="27"/>
    </location>
</feature>